<sequence>MSQNTPEPTPQFPHDDPYYYGWRFVRRPTPDDPDNFDQVPLTLEDVLHPEIGDFVVNTAMHFTDRSYLTQVLKARLETTGQAIVFSSLRVVWDVPGLRPHSPDVMVIPGITKRYEDLNAFDVAKEGHRPALIIEITSPHTREIELVRKVEHYARAGVQQYVIVDSVSQNEPRQLRLLDYRLVNNQYQLQPPDNLGRVYLEIAHLWLGVKDGRVVCYDDVKGALPDYTTLVQQLKEAQARRQAAEQARRDAEARRQAAEQARRDAEARRQAAEQARRDAEARAAIEARIRELEEELRRLRREQYPE</sequence>
<evidence type="ECO:0000256" key="1">
    <source>
        <dbReference type="SAM" id="MobiDB-lite"/>
    </source>
</evidence>
<dbReference type="InParanoid" id="A9WD68"/>
<dbReference type="STRING" id="324602.Caur_1818"/>
<dbReference type="PATRIC" id="fig|324602.8.peg.2072"/>
<evidence type="ECO:0000313" key="3">
    <source>
        <dbReference type="EMBL" id="ABY35035.1"/>
    </source>
</evidence>
<accession>A9WD68</accession>
<feature type="region of interest" description="Disordered" evidence="1">
    <location>
        <begin position="240"/>
        <end position="276"/>
    </location>
</feature>
<dbReference type="Proteomes" id="UP000002008">
    <property type="component" value="Chromosome"/>
</dbReference>
<dbReference type="SUPFAM" id="SSF52980">
    <property type="entry name" value="Restriction endonuclease-like"/>
    <property type="match status" value="1"/>
</dbReference>
<dbReference type="RefSeq" id="WP_012257689.1">
    <property type="nucleotide sequence ID" value="NC_010175.1"/>
</dbReference>
<dbReference type="EMBL" id="CP000909">
    <property type="protein sequence ID" value="ABY35035.1"/>
    <property type="molecule type" value="Genomic_DNA"/>
</dbReference>
<keyword evidence="4" id="KW-1185">Reference proteome</keyword>
<dbReference type="eggNOG" id="COG4636">
    <property type="taxonomic scope" value="Bacteria"/>
</dbReference>
<protein>
    <recommendedName>
        <fullName evidence="2">Putative restriction endonuclease domain-containing protein</fullName>
    </recommendedName>
</protein>
<dbReference type="PANTHER" id="PTHR33352">
    <property type="entry name" value="SLR1095 PROTEIN"/>
    <property type="match status" value="1"/>
</dbReference>
<evidence type="ECO:0000259" key="2">
    <source>
        <dbReference type="Pfam" id="PF05685"/>
    </source>
</evidence>
<organism evidence="3 4">
    <name type="scientific">Chloroflexus aurantiacus (strain ATCC 29366 / DSM 635 / J-10-fl)</name>
    <dbReference type="NCBI Taxonomy" id="324602"/>
    <lineage>
        <taxon>Bacteria</taxon>
        <taxon>Bacillati</taxon>
        <taxon>Chloroflexota</taxon>
        <taxon>Chloroflexia</taxon>
        <taxon>Chloroflexales</taxon>
        <taxon>Chloroflexineae</taxon>
        <taxon>Chloroflexaceae</taxon>
        <taxon>Chloroflexus</taxon>
    </lineage>
</organism>
<dbReference type="AlphaFoldDB" id="A9WD68"/>
<dbReference type="EnsemblBacteria" id="ABY35035">
    <property type="protein sequence ID" value="ABY35035"/>
    <property type="gene ID" value="Caur_1818"/>
</dbReference>
<evidence type="ECO:0000313" key="4">
    <source>
        <dbReference type="Proteomes" id="UP000002008"/>
    </source>
</evidence>
<dbReference type="InterPro" id="IPR011335">
    <property type="entry name" value="Restrct_endonuc-II-like"/>
</dbReference>
<dbReference type="InterPro" id="IPR012296">
    <property type="entry name" value="Nuclease_put_TT1808"/>
</dbReference>
<dbReference type="Gene3D" id="3.90.1570.10">
    <property type="entry name" value="tt1808, chain A"/>
    <property type="match status" value="1"/>
</dbReference>
<feature type="domain" description="Putative restriction endonuclease" evidence="2">
    <location>
        <begin position="61"/>
        <end position="195"/>
    </location>
</feature>
<dbReference type="InterPro" id="IPR008538">
    <property type="entry name" value="Uma2"/>
</dbReference>
<name>A9WD68_CHLAA</name>
<dbReference type="CDD" id="cd06260">
    <property type="entry name" value="DUF820-like"/>
    <property type="match status" value="1"/>
</dbReference>
<reference evidence="4" key="1">
    <citation type="journal article" date="2011" name="BMC Genomics">
        <title>Complete genome sequence of the filamentous anoxygenic phototrophic bacterium Chloroflexus aurantiacus.</title>
        <authorList>
            <person name="Tang K.H."/>
            <person name="Barry K."/>
            <person name="Chertkov O."/>
            <person name="Dalin E."/>
            <person name="Han C.S."/>
            <person name="Hauser L.J."/>
            <person name="Honchak B.M."/>
            <person name="Karbach L.E."/>
            <person name="Land M.L."/>
            <person name="Lapidus A."/>
            <person name="Larimer F.W."/>
            <person name="Mikhailova N."/>
            <person name="Pitluck S."/>
            <person name="Pierson B.K."/>
            <person name="Blankenship R.E."/>
        </authorList>
    </citation>
    <scope>NUCLEOTIDE SEQUENCE [LARGE SCALE GENOMIC DNA]</scope>
    <source>
        <strain evidence="4">ATCC 29366 / DSM 635 / J-10-fl</strain>
    </source>
</reference>
<dbReference type="KEGG" id="cau:Caur_1818"/>
<gene>
    <name evidence="3" type="ordered locus">Caur_1818</name>
</gene>
<dbReference type="PANTHER" id="PTHR33352:SF2">
    <property type="entry name" value="SLL0995 PROTEIN"/>
    <property type="match status" value="1"/>
</dbReference>
<dbReference type="HOGENOM" id="CLU_057323_0_0_0"/>
<dbReference type="Pfam" id="PF05685">
    <property type="entry name" value="Uma2"/>
    <property type="match status" value="1"/>
</dbReference>
<proteinExistence type="predicted"/>